<evidence type="ECO:0000259" key="9">
    <source>
        <dbReference type="PROSITE" id="PS51233"/>
    </source>
</evidence>
<dbReference type="SMART" id="SM00638">
    <property type="entry name" value="LPD_N"/>
    <property type="match status" value="1"/>
</dbReference>
<dbReference type="GO" id="GO:0045735">
    <property type="term" value="F:nutrient reservoir activity"/>
    <property type="evidence" value="ECO:0007669"/>
    <property type="project" value="UniProtKB-KW"/>
</dbReference>
<comment type="caution">
    <text evidence="6">Lacks conserved residue(s) required for the propagation of feature annotation.</text>
</comment>
<keyword evidence="11" id="KW-1185">Reference proteome</keyword>
<dbReference type="SUPFAM" id="SSF48431">
    <property type="entry name" value="Lipovitellin-phosvitin complex, superhelical domain"/>
    <property type="match status" value="1"/>
</dbReference>
<evidence type="ECO:0000256" key="2">
    <source>
        <dbReference type="ARBA" id="ARBA00022525"/>
    </source>
</evidence>
<dbReference type="GO" id="GO:0005576">
    <property type="term" value="C:extracellular region"/>
    <property type="evidence" value="ECO:0007669"/>
    <property type="project" value="UniProtKB-SubCell"/>
</dbReference>
<evidence type="ECO:0000256" key="3">
    <source>
        <dbReference type="ARBA" id="ARBA00022729"/>
    </source>
</evidence>
<evidence type="ECO:0000256" key="4">
    <source>
        <dbReference type="ARBA" id="ARBA00022761"/>
    </source>
</evidence>
<evidence type="ECO:0000259" key="8">
    <source>
        <dbReference type="PROSITE" id="PS51211"/>
    </source>
</evidence>
<keyword evidence="7" id="KW-0175">Coiled coil</keyword>
<keyword evidence="2" id="KW-0964">Secreted</keyword>
<dbReference type="SUPFAM" id="SSF56968">
    <property type="entry name" value="Lipovitellin-phosvitin complex, beta-sheet shell regions"/>
    <property type="match status" value="2"/>
</dbReference>
<evidence type="ECO:0000256" key="1">
    <source>
        <dbReference type="ARBA" id="ARBA00004613"/>
    </source>
</evidence>
<dbReference type="FunFam" id="1.25.10.20:FF:000003">
    <property type="entry name" value="Vitellogenin C"/>
    <property type="match status" value="1"/>
</dbReference>
<organism evidence="10 11">
    <name type="scientific">Trichostrongylus colubriformis</name>
    <name type="common">Black scour worm</name>
    <dbReference type="NCBI Taxonomy" id="6319"/>
    <lineage>
        <taxon>Eukaryota</taxon>
        <taxon>Metazoa</taxon>
        <taxon>Ecdysozoa</taxon>
        <taxon>Nematoda</taxon>
        <taxon>Chromadorea</taxon>
        <taxon>Rhabditida</taxon>
        <taxon>Rhabditina</taxon>
        <taxon>Rhabditomorpha</taxon>
        <taxon>Strongyloidea</taxon>
        <taxon>Trichostrongylidae</taxon>
        <taxon>Trichostrongylus</taxon>
    </lineage>
</organism>
<dbReference type="Pfam" id="PF09172">
    <property type="entry name" value="Vit_open_b-sht"/>
    <property type="match status" value="1"/>
</dbReference>
<evidence type="ECO:0000256" key="5">
    <source>
        <dbReference type="ARBA" id="ARBA00023157"/>
    </source>
</evidence>
<dbReference type="SMART" id="SM01169">
    <property type="entry name" value="DUF1943"/>
    <property type="match status" value="1"/>
</dbReference>
<evidence type="ECO:0000256" key="6">
    <source>
        <dbReference type="PROSITE-ProRule" id="PRU00557"/>
    </source>
</evidence>
<proteinExistence type="predicted"/>
<dbReference type="InterPro" id="IPR011030">
    <property type="entry name" value="Lipovitellin_superhlx_dom"/>
</dbReference>
<dbReference type="SMART" id="SM00216">
    <property type="entry name" value="VWD"/>
    <property type="match status" value="1"/>
</dbReference>
<reference evidence="10 11" key="1">
    <citation type="submission" date="2019-10" db="EMBL/GenBank/DDBJ databases">
        <title>Assembly and Annotation for the nematode Trichostrongylus colubriformis.</title>
        <authorList>
            <person name="Martin J."/>
        </authorList>
    </citation>
    <scope>NUCLEOTIDE SEQUENCE [LARGE SCALE GENOMIC DNA]</scope>
    <source>
        <strain evidence="10">G859</strain>
        <tissue evidence="10">Whole worm</tissue>
    </source>
</reference>
<accession>A0AAN8G612</accession>
<keyword evidence="10" id="KW-0449">Lipoprotein</keyword>
<comment type="subcellular location">
    <subcellularLocation>
        <location evidence="1">Secreted</location>
    </subcellularLocation>
</comment>
<dbReference type="PROSITE" id="PS51233">
    <property type="entry name" value="VWFD"/>
    <property type="match status" value="1"/>
</dbReference>
<dbReference type="Pfam" id="PF01347">
    <property type="entry name" value="Vitellogenin_N"/>
    <property type="match status" value="1"/>
</dbReference>
<feature type="domain" description="Vitellogenin" evidence="8">
    <location>
        <begin position="24"/>
        <end position="684"/>
    </location>
</feature>
<dbReference type="InterPro" id="IPR015255">
    <property type="entry name" value="Vitellinogen_open_b-sht"/>
</dbReference>
<dbReference type="Gene3D" id="2.30.230.10">
    <property type="entry name" value="Lipovitellin, beta-sheet shell regions, chain A"/>
    <property type="match status" value="1"/>
</dbReference>
<evidence type="ECO:0000256" key="7">
    <source>
        <dbReference type="SAM" id="Coils"/>
    </source>
</evidence>
<dbReference type="InterPro" id="IPR001747">
    <property type="entry name" value="Vitellogenin_N"/>
</dbReference>
<dbReference type="Gene3D" id="1.25.10.20">
    <property type="entry name" value="Vitellinogen, superhelical"/>
    <property type="match status" value="1"/>
</dbReference>
<keyword evidence="4" id="KW-0758">Storage protein</keyword>
<dbReference type="InterPro" id="IPR001846">
    <property type="entry name" value="VWF_type-D"/>
</dbReference>
<feature type="domain" description="VWFD" evidence="9">
    <location>
        <begin position="1312"/>
        <end position="1480"/>
    </location>
</feature>
<dbReference type="Pfam" id="PF00094">
    <property type="entry name" value="VWD"/>
    <property type="match status" value="1"/>
</dbReference>
<dbReference type="PANTHER" id="PTHR23345">
    <property type="entry name" value="VITELLOGENIN-RELATED"/>
    <property type="match status" value="1"/>
</dbReference>
<dbReference type="InterPro" id="IPR015819">
    <property type="entry name" value="Lipid_transp_b-sht_shell"/>
</dbReference>
<evidence type="ECO:0000313" key="11">
    <source>
        <dbReference type="Proteomes" id="UP001331761"/>
    </source>
</evidence>
<evidence type="ECO:0000313" key="10">
    <source>
        <dbReference type="EMBL" id="KAK5981628.1"/>
    </source>
</evidence>
<name>A0AAN8G612_TRICO</name>
<keyword evidence="3" id="KW-0732">Signal</keyword>
<dbReference type="InterPro" id="IPR050733">
    <property type="entry name" value="Vitellogenin/Apolipophorin"/>
</dbReference>
<comment type="caution">
    <text evidence="10">The sequence shown here is derived from an EMBL/GenBank/DDBJ whole genome shotgun (WGS) entry which is preliminary data.</text>
</comment>
<protein>
    <submittedName>
        <fullName evidence="10">Lipoprotein amino terminal region</fullName>
    </submittedName>
</protein>
<dbReference type="PANTHER" id="PTHR23345:SF12">
    <property type="entry name" value="VITELLOGENIN-1-RELATED"/>
    <property type="match status" value="1"/>
</dbReference>
<dbReference type="Gene3D" id="2.20.80.10">
    <property type="entry name" value="Lipovitellin-phosvitin complex, chain A, domain 4"/>
    <property type="match status" value="1"/>
</dbReference>
<sequence>MRFALLALLGVALAVHHSVDLLPLKPRNEYVFRFEGDVHSGIPLPTDTTISRIRAMVHVQIPDDHHAIMKLKDVRFATGEDERKELFKRFDELKERTITKEFIELLEMPVRFVYRNGMVSEVMFDEKEETWTANVKRSVINMLQLNLNKMGRFDETKMERYEVDRDNDFFTVTERTIEGECEVAYTILKKKDDVTEVTKTVNFDMCTRRPEAMYNFRYLTECPECKEKDILEPSTVYTYLLEKDGLKNVEVRSLYTVTIENQPVMKTEIRNRLVLEDIKEIGREFDFTEGKKETLIYSNEFEKQIERFYMYGDEVEVRPYERIHDKVEAIRNVIDELKELKENKHETTHLLSRLVSFLRMLSLEELSNVHSKIYMNVDERLKSMIEHSLAIAGTKNTITHLLRHMEMRDFKVYKTVHLLKSIQETPYPSPKIVEELLRFAKTEVVERSPVVRQSIWLTIGSVMHGVVGRTMEKKLLKKEDMRELKNRYLNIIMREYEKVDTIYEKVLMLKTLANAGIDLSVYKLEKIILNKREELPVRMEAIDALRLLKETMPRKIQSILMPVYKSRVEEPELRMAALVRIMHTLPHQPVLTQIFSTMEREPNQQVAAFTYDLLHSFAKSTNPCHKKLVNEIRPLLTLTRYERGERVFTSTYRHLPMFKEEIMTGANMDFATIFGKNTVWPKELMVKLDTVFSGLWNKYLFQFGITQQNIEQIVEKLTHKLMNMERTSNTVVRGRRIRETLTLLKDIAKKLNIRPRVTNDRTPYVMLYLRYKGMDYAVLPIDEKIIDELLEKFIREGRLEKREIERYLRRDPEFQLHSFNFFYENIRKLPTTLGLPLVMKTKLPTVMSAEGDFTMEMVNNGIRVRLNTVPNVVATHIGEMRLWTPLFEQGVRLVRSVETRLPIDVDVEMTYRKGFEVRKTINIPHEEKTLIHYTSRPMTFFRFLNGDRKIRTETELKTIVMPQWRHLNREKEWMYNIWGLKTVIRGNWPYKWDLRNIILGEHDWEFVMIPTREAPKKIRVILNTEGIEKVRLDRIDFTNLFEKELEIEDKEYESFEERDRRDRFHRNVRDIEKRDGYRHRMLVKFEAVDSMVERYGTVEITTVCDEELRYCKNTVEGKRSPIGEERRDWKFMMNMQFVLPKMPKTLKEFKEQIHREIQGLVEMKWGAEKMNELKMKIQLEQGKEQKKWLMLVDKKHEGLTEYDLLLKAARLNQLKVVVDYELTPRMKTLFEHIYNFMKGYTFWNHKVTKLDREHNRLFLKLRVDPITRDLINVMLETPYERLELVDFVVPKLYLPTIAKRTLRDIRYEENERMCEVKSTKVRTFDDVIFRAPLTNCYSVIAKDCSEEPRFVVMVKKMEKDSDLKKLKIINEREEVIKVKMVEDRLTVVVNDKKINKEELEKYNIELIEHNMVRVRLEDLMVHFDGYTVKVYMGKHMAERQCGLCGHFDEERGNEFTTPNMEYTDDIMEFHKSYLLKDECDVEKELPREKKHYRLESREERDESWLEYEDEYKRKDKEHDYKYGNEEELLEKTHVMEFAHRVCFSLEPVRVCRKNEEMDEVIDKKVRFTCLPRSSREARELLHKVRNNVLDLKHYPVSFVETIQVPRTCSVY</sequence>
<feature type="disulfide bond" evidence="6">
    <location>
        <begin position="222"/>
        <end position="225"/>
    </location>
</feature>
<dbReference type="InterPro" id="IPR015816">
    <property type="entry name" value="Vitellinogen_b-sht_N"/>
</dbReference>
<dbReference type="EMBL" id="WIXE01006072">
    <property type="protein sequence ID" value="KAK5981628.1"/>
    <property type="molecule type" value="Genomic_DNA"/>
</dbReference>
<dbReference type="PROSITE" id="PS51211">
    <property type="entry name" value="VITELLOGENIN"/>
    <property type="match status" value="1"/>
</dbReference>
<keyword evidence="5 6" id="KW-1015">Disulfide bond</keyword>
<dbReference type="Proteomes" id="UP001331761">
    <property type="component" value="Unassembled WGS sequence"/>
</dbReference>
<dbReference type="GO" id="GO:0005319">
    <property type="term" value="F:lipid transporter activity"/>
    <property type="evidence" value="ECO:0007669"/>
    <property type="project" value="InterPro"/>
</dbReference>
<feature type="coiled-coil region" evidence="7">
    <location>
        <begin position="320"/>
        <end position="350"/>
    </location>
</feature>
<gene>
    <name evidence="10" type="ORF">GCK32_004123</name>
</gene>